<dbReference type="PANTHER" id="PTHR34570:SF12">
    <property type="entry name" value="EXPRESSED PROTEIN"/>
    <property type="match status" value="1"/>
</dbReference>
<sequence>MAICSSIVLLQERFKQLERVKEMRQKKELLKLLSHSYDQYHHHHPSITMQMHNIDNDHHHQSVLNNNYKLFSPQNPQSSSQLSLCLWPQLHSRTLDKSRVSNTTSLTKIEFDGLHLDVDTSLHL</sequence>
<keyword evidence="2" id="KW-1185">Reference proteome</keyword>
<name>A0AAE1RYB8_9SOLA</name>
<dbReference type="EMBL" id="JAVYJV010000011">
    <property type="protein sequence ID" value="KAK4360095.1"/>
    <property type="molecule type" value="Genomic_DNA"/>
</dbReference>
<dbReference type="PANTHER" id="PTHR34570">
    <property type="entry name" value="OS03G0593100 PROTEIN"/>
    <property type="match status" value="1"/>
</dbReference>
<comment type="caution">
    <text evidence="1">The sequence shown here is derived from an EMBL/GenBank/DDBJ whole genome shotgun (WGS) entry which is preliminary data.</text>
</comment>
<dbReference type="AlphaFoldDB" id="A0AAE1RYB8"/>
<dbReference type="Proteomes" id="UP001291623">
    <property type="component" value="Unassembled WGS sequence"/>
</dbReference>
<organism evidence="1 2">
    <name type="scientific">Anisodus tanguticus</name>
    <dbReference type="NCBI Taxonomy" id="243964"/>
    <lineage>
        <taxon>Eukaryota</taxon>
        <taxon>Viridiplantae</taxon>
        <taxon>Streptophyta</taxon>
        <taxon>Embryophyta</taxon>
        <taxon>Tracheophyta</taxon>
        <taxon>Spermatophyta</taxon>
        <taxon>Magnoliopsida</taxon>
        <taxon>eudicotyledons</taxon>
        <taxon>Gunneridae</taxon>
        <taxon>Pentapetalae</taxon>
        <taxon>asterids</taxon>
        <taxon>lamiids</taxon>
        <taxon>Solanales</taxon>
        <taxon>Solanaceae</taxon>
        <taxon>Solanoideae</taxon>
        <taxon>Hyoscyameae</taxon>
        <taxon>Anisodus</taxon>
    </lineage>
</organism>
<accession>A0AAE1RYB8</accession>
<proteinExistence type="predicted"/>
<evidence type="ECO:0000313" key="2">
    <source>
        <dbReference type="Proteomes" id="UP001291623"/>
    </source>
</evidence>
<reference evidence="1" key="1">
    <citation type="submission" date="2023-12" db="EMBL/GenBank/DDBJ databases">
        <title>Genome assembly of Anisodus tanguticus.</title>
        <authorList>
            <person name="Wang Y.-J."/>
        </authorList>
    </citation>
    <scope>NUCLEOTIDE SEQUENCE</scope>
    <source>
        <strain evidence="1">KB-2021</strain>
        <tissue evidence="1">Leaf</tissue>
    </source>
</reference>
<gene>
    <name evidence="1" type="ORF">RND71_022324</name>
</gene>
<evidence type="ECO:0000313" key="1">
    <source>
        <dbReference type="EMBL" id="KAK4360095.1"/>
    </source>
</evidence>
<protein>
    <submittedName>
        <fullName evidence="1">Uncharacterized protein</fullName>
    </submittedName>
</protein>